<proteinExistence type="predicted"/>
<dbReference type="EMBL" id="WRXP01001037">
    <property type="protein sequence ID" value="KAF1002500.1"/>
    <property type="molecule type" value="Genomic_DNA"/>
</dbReference>
<dbReference type="Proteomes" id="UP000593563">
    <property type="component" value="Unassembled WGS sequence"/>
</dbReference>
<evidence type="ECO:0000313" key="3">
    <source>
        <dbReference type="EMBL" id="KAF1002500.1"/>
    </source>
</evidence>
<gene>
    <name evidence="3" type="ORF">AG4045_030352</name>
</gene>
<keyword evidence="2" id="KW-0732">Signal</keyword>
<organism evidence="3 4">
    <name type="scientific">Apium graveolens</name>
    <name type="common">Celery</name>
    <dbReference type="NCBI Taxonomy" id="4045"/>
    <lineage>
        <taxon>Eukaryota</taxon>
        <taxon>Viridiplantae</taxon>
        <taxon>Streptophyta</taxon>
        <taxon>Embryophyta</taxon>
        <taxon>Tracheophyta</taxon>
        <taxon>Spermatophyta</taxon>
        <taxon>Magnoliopsida</taxon>
        <taxon>eudicotyledons</taxon>
        <taxon>Gunneridae</taxon>
        <taxon>Pentapetalae</taxon>
        <taxon>asterids</taxon>
        <taxon>campanulids</taxon>
        <taxon>Apiales</taxon>
        <taxon>Apiaceae</taxon>
        <taxon>Apioideae</taxon>
        <taxon>apioid superclade</taxon>
        <taxon>Apieae</taxon>
        <taxon>Apium</taxon>
    </lineage>
</organism>
<reference evidence="3" key="1">
    <citation type="submission" date="2020-01" db="EMBL/GenBank/DDBJ databases">
        <title>The Celery Genome Sequence Reveals Sequential Paleo-tetraploidization, Resistance Gene Elimination, Karyotype Evolution, and Functional Innovation in Apiales.</title>
        <authorList>
            <person name="Song X."/>
        </authorList>
    </citation>
    <scope>NUCLEOTIDE SEQUENCE</scope>
    <source>
        <tissue evidence="3">Leaf</tissue>
    </source>
</reference>
<feature type="chain" id="PRO_5026949640" evidence="2">
    <location>
        <begin position="26"/>
        <end position="191"/>
    </location>
</feature>
<feature type="signal peptide" evidence="2">
    <location>
        <begin position="1"/>
        <end position="25"/>
    </location>
</feature>
<feature type="compositionally biased region" description="Low complexity" evidence="1">
    <location>
        <begin position="76"/>
        <end position="97"/>
    </location>
</feature>
<keyword evidence="4" id="KW-1185">Reference proteome</keyword>
<evidence type="ECO:0000256" key="2">
    <source>
        <dbReference type="SAM" id="SignalP"/>
    </source>
</evidence>
<feature type="compositionally biased region" description="Pro residues" evidence="1">
    <location>
        <begin position="182"/>
        <end position="191"/>
    </location>
</feature>
<comment type="caution">
    <text evidence="3">The sequence shown here is derived from an EMBL/GenBank/DDBJ whole genome shotgun (WGS) entry which is preliminary data.</text>
</comment>
<evidence type="ECO:0000256" key="1">
    <source>
        <dbReference type="SAM" id="MobiDB-lite"/>
    </source>
</evidence>
<feature type="region of interest" description="Disordered" evidence="1">
    <location>
        <begin position="159"/>
        <end position="191"/>
    </location>
</feature>
<name>A0A6L5BAJ2_APIGR</name>
<evidence type="ECO:0000313" key="4">
    <source>
        <dbReference type="Proteomes" id="UP000593563"/>
    </source>
</evidence>
<feature type="region of interest" description="Disordered" evidence="1">
    <location>
        <begin position="74"/>
        <end position="99"/>
    </location>
</feature>
<protein>
    <submittedName>
        <fullName evidence="3">Uncharacterized protein</fullName>
    </submittedName>
</protein>
<accession>A0A6L5BAJ2</accession>
<sequence>MKFHMKIVCLMLVALCTTTIPTGHARLLVASPIGESSKMVNSMLLGAKASPEECSDSVPISGVEDVLSVSSVPKQSPGDVSVSSVPKPSHVVPKASPMIVSPPKPSPMITWPKPSHVVPKASPMIVSPPKASPMIISPKASPGYVTIASEEPAPGHVSIASEEPSPGHVSIDSVPHTVSEPDPWPPSLILS</sequence>
<dbReference type="AlphaFoldDB" id="A0A6L5BAJ2"/>